<dbReference type="PANTHER" id="PTHR12697:SF5">
    <property type="entry name" value="DEOXYHYPUSINE HYDROXYLASE"/>
    <property type="match status" value="1"/>
</dbReference>
<dbReference type="InterPro" id="IPR016024">
    <property type="entry name" value="ARM-type_fold"/>
</dbReference>
<gene>
    <name evidence="3" type="ordered locus">Sta7437_3034</name>
</gene>
<dbReference type="InterPro" id="IPR004155">
    <property type="entry name" value="PBS_lyase_HEAT"/>
</dbReference>
<dbReference type="eggNOG" id="COG1413">
    <property type="taxonomic scope" value="Bacteria"/>
</dbReference>
<dbReference type="PATRIC" id="fig|111780.3.peg.3152"/>
<dbReference type="InterPro" id="IPR011989">
    <property type="entry name" value="ARM-like"/>
</dbReference>
<evidence type="ECO:0000256" key="1">
    <source>
        <dbReference type="ARBA" id="ARBA00022549"/>
    </source>
</evidence>
<sequence>MDFNLIQEYLSNSDSQKRMKAITELRNYETDIVVPLLKEKINDKEFLVRSFVAMGLGKKRNAESFAALLQMMKLDRDPNVRAEAANSLSLFGTVSIPHLVLMFEQDDHWLVRRSILAALAELDCPQELLEVCICGLHGEDQTVREACIDCLVRFANTSKQEEALAQLLALVTDQWWRTRMRVARALAKFNTPQAQEALNQLKQDEDHRVVGAVLESLI</sequence>
<protein>
    <submittedName>
        <fullName evidence="3">PBS lyase HEAT domain protein repeat-containing protein</fullName>
    </submittedName>
</protein>
<evidence type="ECO:0000313" key="4">
    <source>
        <dbReference type="Proteomes" id="UP000010473"/>
    </source>
</evidence>
<organism evidence="3 4">
    <name type="scientific">Stanieria cyanosphaera (strain ATCC 29371 / PCC 7437)</name>
    <dbReference type="NCBI Taxonomy" id="111780"/>
    <lineage>
        <taxon>Bacteria</taxon>
        <taxon>Bacillati</taxon>
        <taxon>Cyanobacteriota</taxon>
        <taxon>Cyanophyceae</taxon>
        <taxon>Pleurocapsales</taxon>
        <taxon>Dermocarpellaceae</taxon>
        <taxon>Stanieria</taxon>
    </lineage>
</organism>
<dbReference type="GO" id="GO:0016829">
    <property type="term" value="F:lyase activity"/>
    <property type="evidence" value="ECO:0007669"/>
    <property type="project" value="UniProtKB-KW"/>
</dbReference>
<dbReference type="Proteomes" id="UP000010473">
    <property type="component" value="Chromosome"/>
</dbReference>
<dbReference type="EMBL" id="CP003653">
    <property type="protein sequence ID" value="AFZ36552.1"/>
    <property type="molecule type" value="Genomic_DNA"/>
</dbReference>
<proteinExistence type="predicted"/>
<dbReference type="Gene3D" id="1.25.10.10">
    <property type="entry name" value="Leucine-rich Repeat Variant"/>
    <property type="match status" value="2"/>
</dbReference>
<accession>K9XY19</accession>
<keyword evidence="1" id="KW-0042">Antenna complex</keyword>
<dbReference type="HOGENOM" id="CLU_101012_0_1_3"/>
<evidence type="ECO:0000256" key="2">
    <source>
        <dbReference type="ARBA" id="ARBA00022738"/>
    </source>
</evidence>
<dbReference type="SUPFAM" id="SSF48371">
    <property type="entry name" value="ARM repeat"/>
    <property type="match status" value="1"/>
</dbReference>
<dbReference type="PANTHER" id="PTHR12697">
    <property type="entry name" value="PBS LYASE HEAT-LIKE PROTEIN"/>
    <property type="match status" value="1"/>
</dbReference>
<dbReference type="KEGG" id="scs:Sta7437_3034"/>
<dbReference type="GO" id="GO:0030089">
    <property type="term" value="C:phycobilisome"/>
    <property type="evidence" value="ECO:0007669"/>
    <property type="project" value="UniProtKB-KW"/>
</dbReference>
<dbReference type="RefSeq" id="WP_015194218.1">
    <property type="nucleotide sequence ID" value="NC_019748.1"/>
</dbReference>
<reference evidence="4" key="1">
    <citation type="journal article" date="2013" name="Proc. Natl. Acad. Sci. U.S.A.">
        <title>Improving the coverage of the cyanobacterial phylum using diversity-driven genome sequencing.</title>
        <authorList>
            <person name="Shih P.M."/>
            <person name="Wu D."/>
            <person name="Latifi A."/>
            <person name="Axen S.D."/>
            <person name="Fewer D.P."/>
            <person name="Talla E."/>
            <person name="Calteau A."/>
            <person name="Cai F."/>
            <person name="Tandeau de Marsac N."/>
            <person name="Rippka R."/>
            <person name="Herdman M."/>
            <person name="Sivonen K."/>
            <person name="Coursin T."/>
            <person name="Laurent T."/>
            <person name="Goodwin L."/>
            <person name="Nolan M."/>
            <person name="Davenport K.W."/>
            <person name="Han C.S."/>
            <person name="Rubin E.M."/>
            <person name="Eisen J.A."/>
            <person name="Woyke T."/>
            <person name="Gugger M."/>
            <person name="Kerfeld C.A."/>
        </authorList>
    </citation>
    <scope>NUCLEOTIDE SEQUENCE [LARGE SCALE GENOMIC DNA]</scope>
    <source>
        <strain evidence="4">ATCC 29371 / PCC 7437</strain>
    </source>
</reference>
<dbReference type="AlphaFoldDB" id="K9XY19"/>
<keyword evidence="2" id="KW-0605">Phycobilisome</keyword>
<dbReference type="SMART" id="SM00567">
    <property type="entry name" value="EZ_HEAT"/>
    <property type="match status" value="5"/>
</dbReference>
<keyword evidence="4" id="KW-1185">Reference proteome</keyword>
<dbReference type="STRING" id="111780.Sta7437_3034"/>
<name>K9XY19_STAC7</name>
<dbReference type="OrthoDB" id="423355at2"/>
<dbReference type="GO" id="GO:0019135">
    <property type="term" value="F:deoxyhypusine monooxygenase activity"/>
    <property type="evidence" value="ECO:0007669"/>
    <property type="project" value="TreeGrafter"/>
</dbReference>
<evidence type="ECO:0000313" key="3">
    <source>
        <dbReference type="EMBL" id="AFZ36552.1"/>
    </source>
</evidence>
<dbReference type="Pfam" id="PF13646">
    <property type="entry name" value="HEAT_2"/>
    <property type="match status" value="2"/>
</dbReference>
<keyword evidence="3" id="KW-0456">Lyase</keyword>